<keyword evidence="3" id="KW-1185">Reference proteome</keyword>
<dbReference type="Pfam" id="PF00990">
    <property type="entry name" value="GGDEF"/>
    <property type="match status" value="1"/>
</dbReference>
<dbReference type="Proteomes" id="UP000007803">
    <property type="component" value="Chromosome"/>
</dbReference>
<dbReference type="InterPro" id="IPR011006">
    <property type="entry name" value="CheY-like_superfamily"/>
</dbReference>
<dbReference type="PROSITE" id="PS50887">
    <property type="entry name" value="GGDEF"/>
    <property type="match status" value="1"/>
</dbReference>
<dbReference type="eggNOG" id="COG3706">
    <property type="taxonomic scope" value="Bacteria"/>
</dbReference>
<feature type="domain" description="GGDEF" evidence="1">
    <location>
        <begin position="173"/>
        <end position="300"/>
    </location>
</feature>
<dbReference type="Gene3D" id="3.30.70.270">
    <property type="match status" value="1"/>
</dbReference>
<dbReference type="RefSeq" id="WP_013327034.1">
    <property type="nucleotide sequence ID" value="NC_014506.1"/>
</dbReference>
<dbReference type="Gene3D" id="3.40.50.2300">
    <property type="match status" value="1"/>
</dbReference>
<dbReference type="InterPro" id="IPR029787">
    <property type="entry name" value="Nucleotide_cyclase"/>
</dbReference>
<dbReference type="InterPro" id="IPR043128">
    <property type="entry name" value="Rev_trsase/Diguanyl_cyclase"/>
</dbReference>
<dbReference type="SUPFAM" id="SSF52172">
    <property type="entry name" value="CheY-like"/>
    <property type="match status" value="1"/>
</dbReference>
<accession>E0UT40</accession>
<name>E0UT40_SULAO</name>
<dbReference type="InterPro" id="IPR000160">
    <property type="entry name" value="GGDEF_dom"/>
</dbReference>
<evidence type="ECO:0000313" key="3">
    <source>
        <dbReference type="Proteomes" id="UP000007803"/>
    </source>
</evidence>
<reference evidence="3" key="1">
    <citation type="journal article" date="2010" name="Stand. Genomic Sci.">
        <title>Complete genome sequence of Sulfurimonas autotrophica type strain (OK10).</title>
        <authorList>
            <person name="Sikorski J."/>
            <person name="Munk C."/>
            <person name="Lapidus A."/>
            <person name="Djao O."/>
            <person name="Lucas S."/>
            <person name="Glavina Del Rio T."/>
            <person name="Nolan M."/>
            <person name="Tice H."/>
            <person name="Han C."/>
            <person name="Cheng J."/>
            <person name="Tapia R."/>
            <person name="Goodwin L."/>
            <person name="Pitluck S."/>
            <person name="Liolios K."/>
            <person name="Ivanova N."/>
            <person name="Mavromatis K."/>
            <person name="Mikhailova N."/>
            <person name="Pati A."/>
            <person name="Sims D."/>
            <person name="Meincke L."/>
            <person name="Brettin T."/>
            <person name="Detter J."/>
            <person name="Chen A."/>
            <person name="Palaniappan K."/>
            <person name="Land M."/>
            <person name="Hauser L."/>
            <person name="Chang Y."/>
            <person name="Jeffries C."/>
            <person name="Rohde M."/>
            <person name="Lang E."/>
            <person name="Spring S."/>
            <person name="Goker M."/>
            <person name="Woyke T."/>
            <person name="Bristow J."/>
            <person name="Eisen J."/>
            <person name="Markowitz V."/>
            <person name="Hugenholtz P."/>
            <person name="Kyrpides N."/>
            <person name="Klenk H."/>
        </authorList>
    </citation>
    <scope>NUCLEOTIDE SEQUENCE [LARGE SCALE GENOMIC DNA]</scope>
    <source>
        <strain evidence="3">ATCC BAA-671 / DSM 16294 / JCM 11897 / OK10</strain>
    </source>
</reference>
<protein>
    <submittedName>
        <fullName evidence="2">Response regulator receiver modulated diguanylate cyclase</fullName>
    </submittedName>
</protein>
<dbReference type="PANTHER" id="PTHR44757:SF2">
    <property type="entry name" value="BIOFILM ARCHITECTURE MAINTENANCE PROTEIN MBAA"/>
    <property type="match status" value="1"/>
</dbReference>
<sequence>MEKKQILILEVNQHNFDVLNTLLVQNEFTCKAVLDIDAFNTIKKSIFDYNLILVNVSINYLKPNEIIFESEFDSSVKIPTIFLDSEELYSKDKLRECFEAGACDYVKKPFESFEVVSRVSYHCGEFLKMQEYRLRMDKLANLASVDQLSKLTSKMQMQAILKHQIDYFNRYKTDTTIVYFSLININKIIGMFGLSRGEQIISIFAKELKNLIRASDVLARWEGSDFIIVLTNTSEKASEAFIKKISVELSRIEALKDLNLEIAFGITSFMEDDQMKVVIERAKYALHEAKQQRYGKIFIA</sequence>
<evidence type="ECO:0000259" key="1">
    <source>
        <dbReference type="PROSITE" id="PS50887"/>
    </source>
</evidence>
<dbReference type="PANTHER" id="PTHR44757">
    <property type="entry name" value="DIGUANYLATE CYCLASE DGCP"/>
    <property type="match status" value="1"/>
</dbReference>
<dbReference type="AlphaFoldDB" id="E0UT40"/>
<dbReference type="HOGENOM" id="CLU_927260_0_0_7"/>
<gene>
    <name evidence="2" type="ordered locus">Saut_1233</name>
</gene>
<dbReference type="STRING" id="563040.Saut_1233"/>
<proteinExistence type="predicted"/>
<dbReference type="NCBIfam" id="TIGR00254">
    <property type="entry name" value="GGDEF"/>
    <property type="match status" value="1"/>
</dbReference>
<dbReference type="CDD" id="cd01949">
    <property type="entry name" value="GGDEF"/>
    <property type="match status" value="1"/>
</dbReference>
<dbReference type="SUPFAM" id="SSF55073">
    <property type="entry name" value="Nucleotide cyclase"/>
    <property type="match status" value="1"/>
</dbReference>
<dbReference type="EMBL" id="CP002205">
    <property type="protein sequence ID" value="ADN09281.1"/>
    <property type="molecule type" value="Genomic_DNA"/>
</dbReference>
<dbReference type="SMART" id="SM00267">
    <property type="entry name" value="GGDEF"/>
    <property type="match status" value="1"/>
</dbReference>
<dbReference type="InterPro" id="IPR052155">
    <property type="entry name" value="Biofilm_reg_signaling"/>
</dbReference>
<dbReference type="OrthoDB" id="5333582at2"/>
<organism evidence="2 3">
    <name type="scientific">Sulfurimonas autotrophica (strain ATCC BAA-671 / DSM 16294 / JCM 11897 / OK10)</name>
    <dbReference type="NCBI Taxonomy" id="563040"/>
    <lineage>
        <taxon>Bacteria</taxon>
        <taxon>Pseudomonadati</taxon>
        <taxon>Campylobacterota</taxon>
        <taxon>Epsilonproteobacteria</taxon>
        <taxon>Campylobacterales</taxon>
        <taxon>Sulfurimonadaceae</taxon>
        <taxon>Sulfurimonas</taxon>
    </lineage>
</organism>
<evidence type="ECO:0000313" key="2">
    <source>
        <dbReference type="EMBL" id="ADN09281.1"/>
    </source>
</evidence>
<dbReference type="KEGG" id="sua:Saut_1233"/>